<dbReference type="EMBL" id="AP023368">
    <property type="protein sequence ID" value="BCK00045.1"/>
    <property type="molecule type" value="Genomic_DNA"/>
</dbReference>
<dbReference type="InterPro" id="IPR011990">
    <property type="entry name" value="TPR-like_helical_dom_sf"/>
</dbReference>
<reference evidence="2 3" key="2">
    <citation type="submission" date="2020-08" db="EMBL/GenBank/DDBJ databases">
        <authorList>
            <person name="Ueki A."/>
            <person name="Tonouchi A."/>
        </authorList>
    </citation>
    <scope>NUCLEOTIDE SEQUENCE [LARGE SCALE GENOMIC DNA]</scope>
    <source>
        <strain evidence="2 3">CTTW</strain>
    </source>
</reference>
<dbReference type="KEGG" id="acht:bsdcttw_30850"/>
<dbReference type="InterPro" id="IPR010982">
    <property type="entry name" value="Lambda_DNA-bd_dom_sf"/>
</dbReference>
<dbReference type="CDD" id="cd00093">
    <property type="entry name" value="HTH_XRE"/>
    <property type="match status" value="1"/>
</dbReference>
<dbReference type="PANTHER" id="PTHR37038">
    <property type="entry name" value="TRANSCRIPTIONAL REGULATOR-RELATED"/>
    <property type="match status" value="1"/>
</dbReference>
<evidence type="ECO:0000313" key="3">
    <source>
        <dbReference type="Proteomes" id="UP000515703"/>
    </source>
</evidence>
<dbReference type="Proteomes" id="UP000515703">
    <property type="component" value="Chromosome"/>
</dbReference>
<dbReference type="AlphaFoldDB" id="A0A7I8DRW5"/>
<sequence length="313" mass="36712">MGIYRLGDIIRMTRKSLSITQEQLCDGICSVETLSRVENGRQIPGKDVYELLMERLGRSRERAYSMLSISDYCIFEKMKLFSDYIERYDYFRAEKVLNLLKRSLGDSIMDKQFLMRGENIINYRLNRISAEEFLQGLEKSILLTIPQYGKISLSDWPLNYQETVLLLNISSALAQNNRYDKAIAILEEVSNFMRQSYVDEEQKIILQAKILSNLSKWYGLIKKHDKAIEIAMEGINFCKKYNLGNVLPNLLYSIVWNKEQLIRMGKLPLENKTECFKYLRQAYYIAGVMQQKLIQQFLLDHINKYYGSCKLLD</sequence>
<evidence type="ECO:0000313" key="2">
    <source>
        <dbReference type="EMBL" id="BCK00045.1"/>
    </source>
</evidence>
<dbReference type="PANTHER" id="PTHR37038:SF14">
    <property type="entry name" value="TRANSCRIPTIONAL ACTIVATOR"/>
    <property type="match status" value="1"/>
</dbReference>
<dbReference type="InterPro" id="IPR001387">
    <property type="entry name" value="Cro/C1-type_HTH"/>
</dbReference>
<accession>A0A7I8DRW5</accession>
<name>A0A7I8DRW5_9FIRM</name>
<dbReference type="Pfam" id="PF01381">
    <property type="entry name" value="HTH_3"/>
    <property type="match status" value="1"/>
</dbReference>
<dbReference type="SMART" id="SM00530">
    <property type="entry name" value="HTH_XRE"/>
    <property type="match status" value="1"/>
</dbReference>
<gene>
    <name evidence="2" type="ORF">bsdcttw_30850</name>
</gene>
<dbReference type="GO" id="GO:0003677">
    <property type="term" value="F:DNA binding"/>
    <property type="evidence" value="ECO:0007669"/>
    <property type="project" value="InterPro"/>
</dbReference>
<dbReference type="InterPro" id="IPR053163">
    <property type="entry name" value="HTH-type_regulator_Rgg"/>
</dbReference>
<dbReference type="RefSeq" id="WP_185255754.1">
    <property type="nucleotide sequence ID" value="NZ_AP023368.1"/>
</dbReference>
<reference evidence="2 3" key="1">
    <citation type="submission" date="2020-08" db="EMBL/GenBank/DDBJ databases">
        <title>Draft genome sequencing of an Anaerocolumna strain isolated from anoxic soil subjected to BSD treatment.</title>
        <authorList>
            <person name="Uek A."/>
            <person name="Tonouchi A."/>
        </authorList>
    </citation>
    <scope>NUCLEOTIDE SEQUENCE [LARGE SCALE GENOMIC DNA]</scope>
    <source>
        <strain evidence="2 3">CTTW</strain>
    </source>
</reference>
<evidence type="ECO:0000259" key="1">
    <source>
        <dbReference type="PROSITE" id="PS50943"/>
    </source>
</evidence>
<proteinExistence type="predicted"/>
<feature type="domain" description="HTH cro/C1-type" evidence="1">
    <location>
        <begin position="10"/>
        <end position="63"/>
    </location>
</feature>
<dbReference type="SUPFAM" id="SSF48452">
    <property type="entry name" value="TPR-like"/>
    <property type="match status" value="1"/>
</dbReference>
<protein>
    <recommendedName>
        <fullName evidence="1">HTH cro/C1-type domain-containing protein</fullName>
    </recommendedName>
</protein>
<keyword evidence="3" id="KW-1185">Reference proteome</keyword>
<dbReference type="Gene3D" id="1.25.40.10">
    <property type="entry name" value="Tetratricopeptide repeat domain"/>
    <property type="match status" value="1"/>
</dbReference>
<organism evidence="2 3">
    <name type="scientific">Anaerocolumna chitinilytica</name>
    <dbReference type="NCBI Taxonomy" id="1727145"/>
    <lineage>
        <taxon>Bacteria</taxon>
        <taxon>Bacillati</taxon>
        <taxon>Bacillota</taxon>
        <taxon>Clostridia</taxon>
        <taxon>Lachnospirales</taxon>
        <taxon>Lachnospiraceae</taxon>
        <taxon>Anaerocolumna</taxon>
    </lineage>
</organism>
<dbReference type="SUPFAM" id="SSF47413">
    <property type="entry name" value="lambda repressor-like DNA-binding domains"/>
    <property type="match status" value="1"/>
</dbReference>
<dbReference type="PROSITE" id="PS50943">
    <property type="entry name" value="HTH_CROC1"/>
    <property type="match status" value="1"/>
</dbReference>